<evidence type="ECO:0000256" key="6">
    <source>
        <dbReference type="SAM" id="MobiDB-lite"/>
    </source>
</evidence>
<feature type="compositionally biased region" description="Basic and acidic residues" evidence="6">
    <location>
        <begin position="587"/>
        <end position="598"/>
    </location>
</feature>
<keyword evidence="10" id="KW-1185">Reference proteome</keyword>
<dbReference type="EMBL" id="JAWDJX010000113">
    <property type="protein sequence ID" value="KAK3046125.1"/>
    <property type="molecule type" value="Genomic_DNA"/>
</dbReference>
<dbReference type="PROSITE" id="PS50850">
    <property type="entry name" value="MFS"/>
    <property type="match status" value="1"/>
</dbReference>
<feature type="transmembrane region" description="Helical" evidence="7">
    <location>
        <begin position="282"/>
        <end position="300"/>
    </location>
</feature>
<protein>
    <recommendedName>
        <fullName evidence="8">Major facilitator superfamily (MFS) profile domain-containing protein</fullName>
    </recommendedName>
</protein>
<keyword evidence="4 7" id="KW-1133">Transmembrane helix</keyword>
<feature type="transmembrane region" description="Helical" evidence="7">
    <location>
        <begin position="89"/>
        <end position="107"/>
    </location>
</feature>
<feature type="transmembrane region" description="Helical" evidence="7">
    <location>
        <begin position="250"/>
        <end position="270"/>
    </location>
</feature>
<dbReference type="InterPro" id="IPR036259">
    <property type="entry name" value="MFS_trans_sf"/>
</dbReference>
<evidence type="ECO:0000259" key="8">
    <source>
        <dbReference type="PROSITE" id="PS50850"/>
    </source>
</evidence>
<evidence type="ECO:0000256" key="5">
    <source>
        <dbReference type="ARBA" id="ARBA00023136"/>
    </source>
</evidence>
<feature type="transmembrane region" description="Helical" evidence="7">
    <location>
        <begin position="321"/>
        <end position="341"/>
    </location>
</feature>
<sequence length="598" mass="63122">MAHGTSEKPVETIDTIEDASSNSTTSHDLHVIDQTVNAAALPDGYWRSRFFIGSSLAMGLSLLATVSAFGYAAPVLGLINADIGPDNDYIWVSLVYTVSLSVSLVIVGRITDIFGRRYFVISFTALGVLGSIVCATADSIKVLIGGNVLLGVSTAVGMSFPFLMGELVPIRYRYAASAALYILLLPGSGFGPMVSTAMIEYHPGVGWRGVYYILIGYELLALVLWVTCYFPPNFAQKHGSDKKWDWVKNFDYVGMFLYSAGFVLFLFGLSQGGSIYPWSSPQVVSFIVVGFATLVAFVFWECFMPLKEPFVPMSLFRDLRWTAACVLVGIGAGVYYAFAIVWPQQVATVYASGNAIEDSAVSSIIGAAVIAGQVMGGFLATKIGHIRYQLMCAFACAGIFLGCVAVATPYNKTTAAVLVFLGLFATGWNETLAIATITVTLKDQKDIGSAGGVAGGMRMGISAILSAVYTAILSTRLAETIPAQMPPALVNAGLPASSVADFITAFTSGSTTALKGVNGITGAIIAAGATAYKEASSDAYRTVFLSTIAINGLGIILTFFVPDPDLNTPAMSDVSAPLHGKGMGPSLEEKKLGDSEMA</sequence>
<organism evidence="9 10">
    <name type="scientific">Extremus antarcticus</name>
    <dbReference type="NCBI Taxonomy" id="702011"/>
    <lineage>
        <taxon>Eukaryota</taxon>
        <taxon>Fungi</taxon>
        <taxon>Dikarya</taxon>
        <taxon>Ascomycota</taxon>
        <taxon>Pezizomycotina</taxon>
        <taxon>Dothideomycetes</taxon>
        <taxon>Dothideomycetidae</taxon>
        <taxon>Mycosphaerellales</taxon>
        <taxon>Extremaceae</taxon>
        <taxon>Extremus</taxon>
    </lineage>
</organism>
<feature type="transmembrane region" description="Helical" evidence="7">
    <location>
        <begin position="144"/>
        <end position="163"/>
    </location>
</feature>
<evidence type="ECO:0000313" key="9">
    <source>
        <dbReference type="EMBL" id="KAK3046125.1"/>
    </source>
</evidence>
<gene>
    <name evidence="9" type="ORF">LTR09_012351</name>
</gene>
<name>A0AAJ0G9E3_9PEZI</name>
<feature type="transmembrane region" description="Helical" evidence="7">
    <location>
        <begin position="175"/>
        <end position="199"/>
    </location>
</feature>
<reference evidence="9" key="1">
    <citation type="submission" date="2023-04" db="EMBL/GenBank/DDBJ databases">
        <title>Black Yeasts Isolated from many extreme environments.</title>
        <authorList>
            <person name="Coleine C."/>
            <person name="Stajich J.E."/>
            <person name="Selbmann L."/>
        </authorList>
    </citation>
    <scope>NUCLEOTIDE SEQUENCE</scope>
    <source>
        <strain evidence="9">CCFEE 5312</strain>
    </source>
</reference>
<feature type="transmembrane region" description="Helical" evidence="7">
    <location>
        <begin position="119"/>
        <end position="138"/>
    </location>
</feature>
<dbReference type="Gene3D" id="1.20.1250.20">
    <property type="entry name" value="MFS general substrate transporter like domains"/>
    <property type="match status" value="2"/>
</dbReference>
<keyword evidence="2" id="KW-0813">Transport</keyword>
<proteinExistence type="predicted"/>
<feature type="transmembrane region" description="Helical" evidence="7">
    <location>
        <begin position="416"/>
        <end position="441"/>
    </location>
</feature>
<feature type="transmembrane region" description="Helical" evidence="7">
    <location>
        <begin position="211"/>
        <end position="230"/>
    </location>
</feature>
<dbReference type="AlphaFoldDB" id="A0AAJ0G9E3"/>
<evidence type="ECO:0000256" key="3">
    <source>
        <dbReference type="ARBA" id="ARBA00022692"/>
    </source>
</evidence>
<feature type="region of interest" description="Disordered" evidence="6">
    <location>
        <begin position="575"/>
        <end position="598"/>
    </location>
</feature>
<evidence type="ECO:0000256" key="2">
    <source>
        <dbReference type="ARBA" id="ARBA00022448"/>
    </source>
</evidence>
<comment type="caution">
    <text evidence="9">The sequence shown here is derived from an EMBL/GenBank/DDBJ whole genome shotgun (WGS) entry which is preliminary data.</text>
</comment>
<evidence type="ECO:0000256" key="1">
    <source>
        <dbReference type="ARBA" id="ARBA00004141"/>
    </source>
</evidence>
<dbReference type="Proteomes" id="UP001271007">
    <property type="component" value="Unassembled WGS sequence"/>
</dbReference>
<evidence type="ECO:0000256" key="4">
    <source>
        <dbReference type="ARBA" id="ARBA00022989"/>
    </source>
</evidence>
<dbReference type="PANTHER" id="PTHR23501">
    <property type="entry name" value="MAJOR FACILITATOR SUPERFAMILY"/>
    <property type="match status" value="1"/>
</dbReference>
<feature type="transmembrane region" description="Helical" evidence="7">
    <location>
        <begin position="388"/>
        <end position="410"/>
    </location>
</feature>
<dbReference type="GO" id="GO:0005886">
    <property type="term" value="C:plasma membrane"/>
    <property type="evidence" value="ECO:0007669"/>
    <property type="project" value="TreeGrafter"/>
</dbReference>
<feature type="transmembrane region" description="Helical" evidence="7">
    <location>
        <begin position="542"/>
        <end position="561"/>
    </location>
</feature>
<dbReference type="Pfam" id="PF06609">
    <property type="entry name" value="TRI12"/>
    <property type="match status" value="1"/>
</dbReference>
<dbReference type="GO" id="GO:0022857">
    <property type="term" value="F:transmembrane transporter activity"/>
    <property type="evidence" value="ECO:0007669"/>
    <property type="project" value="InterPro"/>
</dbReference>
<keyword evidence="3 7" id="KW-0812">Transmembrane</keyword>
<dbReference type="SUPFAM" id="SSF103473">
    <property type="entry name" value="MFS general substrate transporter"/>
    <property type="match status" value="2"/>
</dbReference>
<feature type="transmembrane region" description="Helical" evidence="7">
    <location>
        <begin position="50"/>
        <end position="69"/>
    </location>
</feature>
<comment type="subcellular location">
    <subcellularLocation>
        <location evidence="1">Membrane</location>
        <topology evidence="1">Multi-pass membrane protein</topology>
    </subcellularLocation>
</comment>
<accession>A0AAJ0G9E3</accession>
<feature type="domain" description="Major facilitator superfamily (MFS) profile" evidence="8">
    <location>
        <begin position="54"/>
        <end position="566"/>
    </location>
</feature>
<evidence type="ECO:0000256" key="7">
    <source>
        <dbReference type="SAM" id="Phobius"/>
    </source>
</evidence>
<dbReference type="InterPro" id="IPR020846">
    <property type="entry name" value="MFS_dom"/>
</dbReference>
<evidence type="ECO:0000313" key="10">
    <source>
        <dbReference type="Proteomes" id="UP001271007"/>
    </source>
</evidence>
<keyword evidence="5 7" id="KW-0472">Membrane</keyword>
<dbReference type="InterPro" id="IPR010573">
    <property type="entry name" value="MFS_Str1/Tri12-like"/>
</dbReference>
<dbReference type="PANTHER" id="PTHR23501:SF109">
    <property type="entry name" value="MAJOR FACILITATOR SUPERFAMILY (MFS) PROFILE DOMAIN-CONTAINING PROTEIN-RELATED"/>
    <property type="match status" value="1"/>
</dbReference>